<comment type="caution">
    <text evidence="1">The sequence shown here is derived from an EMBL/GenBank/DDBJ whole genome shotgun (WGS) entry which is preliminary data.</text>
</comment>
<keyword evidence="1" id="KW-0418">Kinase</keyword>
<feature type="non-terminal residue" evidence="1">
    <location>
        <position position="1"/>
    </location>
</feature>
<dbReference type="EMBL" id="LXQA010281160">
    <property type="protein sequence ID" value="MCI40567.1"/>
    <property type="molecule type" value="Genomic_DNA"/>
</dbReference>
<sequence length="89" mass="10377">EAQLRGLSDHCPLVLSANEDNWGPRPARMLKCWSDIPGYNIFVRDKWNSLQVDGWRGFVLKEKFKMIKLALKEWHVAHSQNLTSRIDTL</sequence>
<name>A0A392RWN4_9FABA</name>
<evidence type="ECO:0000313" key="1">
    <source>
        <dbReference type="EMBL" id="MCI40567.1"/>
    </source>
</evidence>
<evidence type="ECO:0000313" key="2">
    <source>
        <dbReference type="Proteomes" id="UP000265520"/>
    </source>
</evidence>
<protein>
    <submittedName>
        <fullName evidence="1">Cysteine-rich receptor-like protein kinase</fullName>
    </submittedName>
</protein>
<dbReference type="Proteomes" id="UP000265520">
    <property type="component" value="Unassembled WGS sequence"/>
</dbReference>
<reference evidence="1 2" key="1">
    <citation type="journal article" date="2018" name="Front. Plant Sci.">
        <title>Red Clover (Trifolium pratense) and Zigzag Clover (T. medium) - A Picture of Genomic Similarities and Differences.</title>
        <authorList>
            <person name="Dluhosova J."/>
            <person name="Istvanek J."/>
            <person name="Nedelnik J."/>
            <person name="Repkova J."/>
        </authorList>
    </citation>
    <scope>NUCLEOTIDE SEQUENCE [LARGE SCALE GENOMIC DNA]</scope>
    <source>
        <strain evidence="2">cv. 10/8</strain>
        <tissue evidence="1">Leaf</tissue>
    </source>
</reference>
<accession>A0A392RWN4</accession>
<keyword evidence="1" id="KW-0675">Receptor</keyword>
<keyword evidence="2" id="KW-1185">Reference proteome</keyword>
<dbReference type="GO" id="GO:0016301">
    <property type="term" value="F:kinase activity"/>
    <property type="evidence" value="ECO:0007669"/>
    <property type="project" value="UniProtKB-KW"/>
</dbReference>
<proteinExistence type="predicted"/>
<keyword evidence="1" id="KW-0808">Transferase</keyword>
<feature type="non-terminal residue" evidence="1">
    <location>
        <position position="89"/>
    </location>
</feature>
<organism evidence="1 2">
    <name type="scientific">Trifolium medium</name>
    <dbReference type="NCBI Taxonomy" id="97028"/>
    <lineage>
        <taxon>Eukaryota</taxon>
        <taxon>Viridiplantae</taxon>
        <taxon>Streptophyta</taxon>
        <taxon>Embryophyta</taxon>
        <taxon>Tracheophyta</taxon>
        <taxon>Spermatophyta</taxon>
        <taxon>Magnoliopsida</taxon>
        <taxon>eudicotyledons</taxon>
        <taxon>Gunneridae</taxon>
        <taxon>Pentapetalae</taxon>
        <taxon>rosids</taxon>
        <taxon>fabids</taxon>
        <taxon>Fabales</taxon>
        <taxon>Fabaceae</taxon>
        <taxon>Papilionoideae</taxon>
        <taxon>50 kb inversion clade</taxon>
        <taxon>NPAAA clade</taxon>
        <taxon>Hologalegina</taxon>
        <taxon>IRL clade</taxon>
        <taxon>Trifolieae</taxon>
        <taxon>Trifolium</taxon>
    </lineage>
</organism>
<dbReference type="AlphaFoldDB" id="A0A392RWN4"/>